<feature type="domain" description="AMP-dependent synthetase/ligase" evidence="6">
    <location>
        <begin position="88"/>
        <end position="361"/>
    </location>
</feature>
<dbReference type="SUPFAM" id="SSF56801">
    <property type="entry name" value="Acetyl-CoA synthetase-like"/>
    <property type="match status" value="1"/>
</dbReference>
<feature type="compositionally biased region" description="Low complexity" evidence="5">
    <location>
        <begin position="1"/>
        <end position="18"/>
    </location>
</feature>
<gene>
    <name evidence="7" type="ORF">BSL78_11659</name>
</gene>
<evidence type="ECO:0000256" key="2">
    <source>
        <dbReference type="ARBA" id="ARBA00022832"/>
    </source>
</evidence>
<dbReference type="InterPro" id="IPR020845">
    <property type="entry name" value="AMP-binding_CS"/>
</dbReference>
<dbReference type="GO" id="GO:0005783">
    <property type="term" value="C:endoplasmic reticulum"/>
    <property type="evidence" value="ECO:0007669"/>
    <property type="project" value="TreeGrafter"/>
</dbReference>
<evidence type="ECO:0000256" key="4">
    <source>
        <dbReference type="ARBA" id="ARBA00026121"/>
    </source>
</evidence>
<evidence type="ECO:0000256" key="5">
    <source>
        <dbReference type="SAM" id="MobiDB-lite"/>
    </source>
</evidence>
<dbReference type="STRING" id="307972.A0A2G8KTW8"/>
<dbReference type="InterPro" id="IPR042099">
    <property type="entry name" value="ANL_N_sf"/>
</dbReference>
<dbReference type="GO" id="GO:0016020">
    <property type="term" value="C:membrane"/>
    <property type="evidence" value="ECO:0007669"/>
    <property type="project" value="TreeGrafter"/>
</dbReference>
<evidence type="ECO:0000313" key="7">
    <source>
        <dbReference type="EMBL" id="PIK51453.1"/>
    </source>
</evidence>
<dbReference type="OrthoDB" id="3633556at2759"/>
<name>A0A2G8KTW8_STIJA</name>
<proteinExistence type="predicted"/>
<dbReference type="InterPro" id="IPR000873">
    <property type="entry name" value="AMP-dep_synth/lig_dom"/>
</dbReference>
<dbReference type="PROSITE" id="PS00455">
    <property type="entry name" value="AMP_BINDING"/>
    <property type="match status" value="1"/>
</dbReference>
<evidence type="ECO:0000259" key="6">
    <source>
        <dbReference type="Pfam" id="PF00501"/>
    </source>
</evidence>
<evidence type="ECO:0000256" key="1">
    <source>
        <dbReference type="ARBA" id="ARBA00022598"/>
    </source>
</evidence>
<dbReference type="EC" id="6.2.1.3" evidence="4"/>
<reference evidence="7 8" key="1">
    <citation type="journal article" date="2017" name="PLoS Biol.">
        <title>The sea cucumber genome provides insights into morphological evolution and visceral regeneration.</title>
        <authorList>
            <person name="Zhang X."/>
            <person name="Sun L."/>
            <person name="Yuan J."/>
            <person name="Sun Y."/>
            <person name="Gao Y."/>
            <person name="Zhang L."/>
            <person name="Li S."/>
            <person name="Dai H."/>
            <person name="Hamel J.F."/>
            <person name="Liu C."/>
            <person name="Yu Y."/>
            <person name="Liu S."/>
            <person name="Lin W."/>
            <person name="Guo K."/>
            <person name="Jin S."/>
            <person name="Xu P."/>
            <person name="Storey K.B."/>
            <person name="Huan P."/>
            <person name="Zhang T."/>
            <person name="Zhou Y."/>
            <person name="Zhang J."/>
            <person name="Lin C."/>
            <person name="Li X."/>
            <person name="Xing L."/>
            <person name="Huo D."/>
            <person name="Sun M."/>
            <person name="Wang L."/>
            <person name="Mercier A."/>
            <person name="Li F."/>
            <person name="Yang H."/>
            <person name="Xiang J."/>
        </authorList>
    </citation>
    <scope>NUCLEOTIDE SEQUENCE [LARGE SCALE GENOMIC DNA]</scope>
    <source>
        <strain evidence="7">Shaxun</strain>
        <tissue evidence="7">Muscle</tissue>
    </source>
</reference>
<feature type="region of interest" description="Disordered" evidence="5">
    <location>
        <begin position="1"/>
        <end position="30"/>
    </location>
</feature>
<keyword evidence="2" id="KW-0276">Fatty acid metabolism</keyword>
<sequence>DGLSASVSSSGSPSPGTPVITVHDSYPQTNGINHQIPTLSVKESQKSDLLAPASKILTVDAEGSVQLRSSSREDCEYQPQTVHSFLKKVMEKYPNKDALSIKRNGVWINWTYSEYYQQCRIVAKAFLKLGLKRFHGVGIIGFNSPEWFLADIGAMFAGGFATGIYTTNSPEACQYVAGNCEANIIIVENTIQLKKILKVWPQLPHVKAVIQYTGVIEEKRENLYSWSELMEMGKKEADEPLDAIIASQKPNQCCTLIYTSGTTGNPKGVMLSHDNVIWIAMGTSRMAKMEYGVHKVVSYLPLSHIAAQVMDLYAPIALAGTTYFAQPDALKGTLVETLREIRPSVSMGVPRVWEKIYEQMRAASANITGIKKRIAVWAKGVGYRGNIAQMKGEQLPWGWTLAKILLFNKVRTPLVWIAAPSHFNWGTSIQRDPGIFPGCQYPNL</sequence>
<protein>
    <recommendedName>
        <fullName evidence="4">long-chain-fatty-acid--CoA ligase</fullName>
        <ecNumber evidence="4">6.2.1.3</ecNumber>
    </recommendedName>
</protein>
<dbReference type="PANTHER" id="PTHR43272:SF32">
    <property type="entry name" value="AMP-DEPENDENT SYNTHETASE_LIGASE DOMAIN-CONTAINING PROTEIN"/>
    <property type="match status" value="1"/>
</dbReference>
<dbReference type="GO" id="GO:0004467">
    <property type="term" value="F:long-chain fatty acid-CoA ligase activity"/>
    <property type="evidence" value="ECO:0007669"/>
    <property type="project" value="UniProtKB-EC"/>
</dbReference>
<evidence type="ECO:0000256" key="3">
    <source>
        <dbReference type="ARBA" id="ARBA00023098"/>
    </source>
</evidence>
<organism evidence="7 8">
    <name type="scientific">Stichopus japonicus</name>
    <name type="common">Sea cucumber</name>
    <dbReference type="NCBI Taxonomy" id="307972"/>
    <lineage>
        <taxon>Eukaryota</taxon>
        <taxon>Metazoa</taxon>
        <taxon>Echinodermata</taxon>
        <taxon>Eleutherozoa</taxon>
        <taxon>Echinozoa</taxon>
        <taxon>Holothuroidea</taxon>
        <taxon>Aspidochirotacea</taxon>
        <taxon>Aspidochirotida</taxon>
        <taxon>Stichopodidae</taxon>
        <taxon>Apostichopus</taxon>
    </lineage>
</organism>
<dbReference type="AlphaFoldDB" id="A0A2G8KTW8"/>
<comment type="caution">
    <text evidence="7">The sequence shown here is derived from an EMBL/GenBank/DDBJ whole genome shotgun (WGS) entry which is preliminary data.</text>
</comment>
<dbReference type="Pfam" id="PF00501">
    <property type="entry name" value="AMP-binding"/>
    <property type="match status" value="1"/>
</dbReference>
<dbReference type="Proteomes" id="UP000230750">
    <property type="component" value="Unassembled WGS sequence"/>
</dbReference>
<keyword evidence="1 7" id="KW-0436">Ligase</keyword>
<keyword evidence="3" id="KW-0443">Lipid metabolism</keyword>
<keyword evidence="8" id="KW-1185">Reference proteome</keyword>
<dbReference type="Gene3D" id="3.40.50.12780">
    <property type="entry name" value="N-terminal domain of ligase-like"/>
    <property type="match status" value="1"/>
</dbReference>
<feature type="non-terminal residue" evidence="7">
    <location>
        <position position="1"/>
    </location>
</feature>
<dbReference type="PANTHER" id="PTHR43272">
    <property type="entry name" value="LONG-CHAIN-FATTY-ACID--COA LIGASE"/>
    <property type="match status" value="1"/>
</dbReference>
<dbReference type="EMBL" id="MRZV01000372">
    <property type="protein sequence ID" value="PIK51453.1"/>
    <property type="molecule type" value="Genomic_DNA"/>
</dbReference>
<accession>A0A2G8KTW8</accession>
<evidence type="ECO:0000313" key="8">
    <source>
        <dbReference type="Proteomes" id="UP000230750"/>
    </source>
</evidence>